<dbReference type="InterPro" id="IPR005135">
    <property type="entry name" value="Endo/exonuclease/phosphatase"/>
</dbReference>
<keyword evidence="5" id="KW-1185">Reference proteome</keyword>
<dbReference type="InterPro" id="IPR000477">
    <property type="entry name" value="RT_dom"/>
</dbReference>
<dbReference type="InterPro" id="IPR012337">
    <property type="entry name" value="RNaseH-like_sf"/>
</dbReference>
<feature type="domain" description="RNase H type-1" evidence="3">
    <location>
        <begin position="1209"/>
        <end position="1338"/>
    </location>
</feature>
<dbReference type="InterPro" id="IPR044730">
    <property type="entry name" value="RNase_H-like_dom_plant"/>
</dbReference>
<dbReference type="Pfam" id="PF03372">
    <property type="entry name" value="Exo_endo_phos"/>
    <property type="match status" value="1"/>
</dbReference>
<feature type="coiled-coil region" evidence="1">
    <location>
        <begin position="290"/>
        <end position="342"/>
    </location>
</feature>
<dbReference type="Proteomes" id="UP001293593">
    <property type="component" value="Unassembled WGS sequence"/>
</dbReference>
<evidence type="ECO:0008006" key="6">
    <source>
        <dbReference type="Google" id="ProtNLM"/>
    </source>
</evidence>
<dbReference type="InterPro" id="IPR043502">
    <property type="entry name" value="DNA/RNA_pol_sf"/>
</dbReference>
<evidence type="ECO:0000256" key="1">
    <source>
        <dbReference type="SAM" id="Coils"/>
    </source>
</evidence>
<dbReference type="Pfam" id="PF00078">
    <property type="entry name" value="RVT_1"/>
    <property type="match status" value="1"/>
</dbReference>
<dbReference type="InterPro" id="IPR036397">
    <property type="entry name" value="RNaseH_sf"/>
</dbReference>
<feature type="domain" description="Reverse transcriptase" evidence="2">
    <location>
        <begin position="476"/>
        <end position="757"/>
    </location>
</feature>
<evidence type="ECO:0000259" key="2">
    <source>
        <dbReference type="PROSITE" id="PS50878"/>
    </source>
</evidence>
<dbReference type="PROSITE" id="PS50878">
    <property type="entry name" value="RT_POL"/>
    <property type="match status" value="1"/>
</dbReference>
<dbReference type="SUPFAM" id="SSF56219">
    <property type="entry name" value="DNase I-like"/>
    <property type="match status" value="1"/>
</dbReference>
<accession>A0AAE1N4G6</accession>
<dbReference type="Gene3D" id="3.60.10.10">
    <property type="entry name" value="Endonuclease/exonuclease/phosphatase"/>
    <property type="match status" value="1"/>
</dbReference>
<reference evidence="4" key="1">
    <citation type="submission" date="2023-10" db="EMBL/GenBank/DDBJ databases">
        <title>Chromosome-level genome of the transformable northern wattle, Acacia crassicarpa.</title>
        <authorList>
            <person name="Massaro I."/>
            <person name="Sinha N.R."/>
            <person name="Poethig S."/>
            <person name="Leichty A.R."/>
        </authorList>
    </citation>
    <scope>NUCLEOTIDE SEQUENCE</scope>
    <source>
        <strain evidence="4">Acra3RX</strain>
        <tissue evidence="4">Leaf</tissue>
    </source>
</reference>
<dbReference type="EMBL" id="JAWXYG010000002">
    <property type="protein sequence ID" value="KAK4282627.1"/>
    <property type="molecule type" value="Genomic_DNA"/>
</dbReference>
<evidence type="ECO:0000313" key="4">
    <source>
        <dbReference type="EMBL" id="KAK4282627.1"/>
    </source>
</evidence>
<dbReference type="PROSITE" id="PS50879">
    <property type="entry name" value="RNASE_H_1"/>
    <property type="match status" value="1"/>
</dbReference>
<organism evidence="4 5">
    <name type="scientific">Acacia crassicarpa</name>
    <name type="common">northern wattle</name>
    <dbReference type="NCBI Taxonomy" id="499986"/>
    <lineage>
        <taxon>Eukaryota</taxon>
        <taxon>Viridiplantae</taxon>
        <taxon>Streptophyta</taxon>
        <taxon>Embryophyta</taxon>
        <taxon>Tracheophyta</taxon>
        <taxon>Spermatophyta</taxon>
        <taxon>Magnoliopsida</taxon>
        <taxon>eudicotyledons</taxon>
        <taxon>Gunneridae</taxon>
        <taxon>Pentapetalae</taxon>
        <taxon>rosids</taxon>
        <taxon>fabids</taxon>
        <taxon>Fabales</taxon>
        <taxon>Fabaceae</taxon>
        <taxon>Caesalpinioideae</taxon>
        <taxon>mimosoid clade</taxon>
        <taxon>Acacieae</taxon>
        <taxon>Acacia</taxon>
    </lineage>
</organism>
<proteinExistence type="predicted"/>
<evidence type="ECO:0000313" key="5">
    <source>
        <dbReference type="Proteomes" id="UP001293593"/>
    </source>
</evidence>
<dbReference type="CDD" id="cd06222">
    <property type="entry name" value="RNase_H_like"/>
    <property type="match status" value="1"/>
</dbReference>
<dbReference type="CDD" id="cd01650">
    <property type="entry name" value="RT_nLTR_like"/>
    <property type="match status" value="1"/>
</dbReference>
<name>A0AAE1N4G6_9FABA</name>
<dbReference type="InterPro" id="IPR026960">
    <property type="entry name" value="RVT-Znf"/>
</dbReference>
<dbReference type="SUPFAM" id="SSF53098">
    <property type="entry name" value="Ribonuclease H-like"/>
    <property type="match status" value="1"/>
</dbReference>
<dbReference type="GO" id="GO:0004523">
    <property type="term" value="F:RNA-DNA hybrid ribonuclease activity"/>
    <property type="evidence" value="ECO:0007669"/>
    <property type="project" value="InterPro"/>
</dbReference>
<dbReference type="PANTHER" id="PTHR33116:SF70">
    <property type="entry name" value="NON-LTR RETROELEMENT REVERSE TRANSCRIPTASE-LIKE PROTEIN"/>
    <property type="match status" value="1"/>
</dbReference>
<protein>
    <recommendedName>
        <fullName evidence="6">Non-LTR retroelement reverse transcriptase</fullName>
    </recommendedName>
</protein>
<dbReference type="GO" id="GO:0003676">
    <property type="term" value="F:nucleic acid binding"/>
    <property type="evidence" value="ECO:0007669"/>
    <property type="project" value="InterPro"/>
</dbReference>
<evidence type="ECO:0000259" key="3">
    <source>
        <dbReference type="PROSITE" id="PS50879"/>
    </source>
</evidence>
<sequence>MSMVFWNCRGVAKSKLGRTLKMMVQKHNVSLVALMETRTHGTHSSKLMRKINFDKVIIEEASGFSGGIWVMWDSKRIKVDVINQANQYIHMRIVIEGTRTFLCTAVYANPQEAIRHEMWEEMEMISQSITKPWIMAGDFNDIRCASKKIGGSPPDLSKCQRFQAFFDRCRVEEVISTGAKFTWQGPKWNHLDRVFKTLDRICANVQWRLNFENATTQVLPRILSDHSPLLLSARNQAQGWSDRPFRFMATWLDHPGFGKLMDDNWHTDTEIKLMLAEFTPHLKKWNKDIYGNINNRKRQLSDRIANVREKREQGDCLRLQELEEHLQRELDLTLEAEEVNKKSRHKWIEDGDRNTRYYHLKTVIRRCRNKITKLKCNSNVWIEDPYELQELVCTFYKELFTEETQNRRRLMSNNLWPRLDEAELLSLEAPPNDQEIWKGMCAMGPYKASGIDGYPAIFFQRQWNKMKIQVCDAIKRLWAYPEEIGDINSTLLVLIPKTKKPDKIAQFCPISLCSVLYKLSSKTIVSRLKNVMEKIVSPYRVSFVPNRQIQDNIIIVQELIHSMNKMRGRKAYMAIKIDLIKAYDRVSWQFMRRTLEEIRILEALIRLIMQCVTTSRINVLWNGGKTGEFEHSRGLRQGDPLSPYLFVLAMEKLSHIITTAVNGGIWKPIRVGSGGPKISHLVFADDLMVFMEAKEEQIYTLLKCLKLFEDMSGGKMSVEKTCMFFSKNTPAETMDRITQTSGFKRVKNMGRYLGAMMQHGRVSKTLYEGIIEKVRDRLNNWHQLCLSQARRITLSQSVLASIPFFQMQSYKLPASVCQNMERMQRDFIWGDTENRRKHHAISWEIVTSPKADGGLGLKRLEIMNDSFLAKKAWRMHSEPHHLWVQVLNAKYKSGKRAGSLFEVRRGDSSLWANLCRIWHALEDRLVWEVGDGRDVRFWKDRWLLSSSTLEDVLTGERHVISENLRVSELVTPAGKWNSQWLGMWRPRNIVDMFQNVLPPSPADGSDRRIWCLPDSNSVTVRAIYKCLSPHVTTDEVSQKMWKQLWRWKGPQKVKIFAWMMVHQRLLTMSRIARWSGGDGLCPCCKREPESLLHALRDCITAKGIWENLVSTNFNWSFFDQDTKSWMVHNFGVAVNCNVSERWLTIFLITCWKIWNWRNKVNHGEEVLPQEFKMEFIRRLIQDVEETTVCKGLRGNAGVNQLNIAWQFPKEGYIKINTDGEAKGNPGLAACGVVIRNTHGCWLGGYAFRLGICSAYKAELWGMLHGLEEAWQAGFRRVILESDSLIAVTVLTRGGGAIRESRLISRIRTWMNKEWEVQLQHTYREGNMCADWIANYMFDPNIQSDKIFFEEPPGGILLLYQADLAAVGRERFVAVPVS</sequence>
<dbReference type="Pfam" id="PF13456">
    <property type="entry name" value="RVT_3"/>
    <property type="match status" value="1"/>
</dbReference>
<dbReference type="InterPro" id="IPR036691">
    <property type="entry name" value="Endo/exonu/phosph_ase_sf"/>
</dbReference>
<comment type="caution">
    <text evidence="4">The sequence shown here is derived from an EMBL/GenBank/DDBJ whole genome shotgun (WGS) entry which is preliminary data.</text>
</comment>
<dbReference type="InterPro" id="IPR002156">
    <property type="entry name" value="RNaseH_domain"/>
</dbReference>
<dbReference type="Pfam" id="PF13966">
    <property type="entry name" value="zf-RVT"/>
    <property type="match status" value="1"/>
</dbReference>
<dbReference type="Gene3D" id="3.30.420.10">
    <property type="entry name" value="Ribonuclease H-like superfamily/Ribonuclease H"/>
    <property type="match status" value="1"/>
</dbReference>
<gene>
    <name evidence="4" type="ORF">QN277_013982</name>
</gene>
<keyword evidence="1" id="KW-0175">Coiled coil</keyword>
<dbReference type="PANTHER" id="PTHR33116">
    <property type="entry name" value="REVERSE TRANSCRIPTASE ZINC-BINDING DOMAIN-CONTAINING PROTEIN-RELATED-RELATED"/>
    <property type="match status" value="1"/>
</dbReference>
<dbReference type="SUPFAM" id="SSF56672">
    <property type="entry name" value="DNA/RNA polymerases"/>
    <property type="match status" value="1"/>
</dbReference>